<accession>A0ABT6L8C8</accession>
<dbReference type="Proteomes" id="UP001160130">
    <property type="component" value="Unassembled WGS sequence"/>
</dbReference>
<organism evidence="1 2">
    <name type="scientific">Mycolicibacterium frederiksbergense</name>
    <dbReference type="NCBI Taxonomy" id="117567"/>
    <lineage>
        <taxon>Bacteria</taxon>
        <taxon>Bacillati</taxon>
        <taxon>Actinomycetota</taxon>
        <taxon>Actinomycetes</taxon>
        <taxon>Mycobacteriales</taxon>
        <taxon>Mycobacteriaceae</taxon>
        <taxon>Mycolicibacterium</taxon>
    </lineage>
</organism>
<dbReference type="EMBL" id="JARXVE010000016">
    <property type="protein sequence ID" value="MDH6199207.1"/>
    <property type="molecule type" value="Genomic_DNA"/>
</dbReference>
<sequence length="48" mass="5526">MKPGDAERMYDACVLLGLNPVPWQFDLLQRVENHDVDEAFREIVNPPS</sequence>
<name>A0ABT6L8C8_9MYCO</name>
<dbReference type="RefSeq" id="WP_280835757.1">
    <property type="nucleotide sequence ID" value="NZ_JARXVE010000016.1"/>
</dbReference>
<keyword evidence="2" id="KW-1185">Reference proteome</keyword>
<evidence type="ECO:0000313" key="2">
    <source>
        <dbReference type="Proteomes" id="UP001160130"/>
    </source>
</evidence>
<comment type="caution">
    <text evidence="1">The sequence shown here is derived from an EMBL/GenBank/DDBJ whole genome shotgun (WGS) entry which is preliminary data.</text>
</comment>
<evidence type="ECO:0000313" key="1">
    <source>
        <dbReference type="EMBL" id="MDH6199207.1"/>
    </source>
</evidence>
<proteinExistence type="predicted"/>
<gene>
    <name evidence="1" type="ORF">M2272_005875</name>
</gene>
<reference evidence="1 2" key="1">
    <citation type="submission" date="2023-04" db="EMBL/GenBank/DDBJ databases">
        <title>Forest soil microbial communities from Buena Vista Peninsula, Colon Province, Panama.</title>
        <authorList>
            <person name="Bouskill N."/>
        </authorList>
    </citation>
    <scope>NUCLEOTIDE SEQUENCE [LARGE SCALE GENOMIC DNA]</scope>
    <source>
        <strain evidence="1 2">AC80</strain>
    </source>
</reference>
<protein>
    <submittedName>
        <fullName evidence="1">Uncharacterized protein</fullName>
    </submittedName>
</protein>